<evidence type="ECO:0000313" key="3">
    <source>
        <dbReference type="Proteomes" id="UP000094444"/>
    </source>
</evidence>
<dbReference type="InParanoid" id="A0A2P5HUG9"/>
<sequence>MRATTAVASLLAVCLQVVCAATIPSQTRQEGIIYGCHFKGDGIATDISAGHDDGPDKPVTGASGKKYVLDCGTTSTPDIPNVFAKCTVDGDTPVISAYNGTFITCAFPKKH</sequence>
<evidence type="ECO:0000313" key="2">
    <source>
        <dbReference type="EMBL" id="POS73894.1"/>
    </source>
</evidence>
<dbReference type="EMBL" id="MAVT02000716">
    <property type="protein sequence ID" value="POS73894.1"/>
    <property type="molecule type" value="Genomic_DNA"/>
</dbReference>
<feature type="chain" id="PRO_5015114663" evidence="1">
    <location>
        <begin position="21"/>
        <end position="111"/>
    </location>
</feature>
<dbReference type="Proteomes" id="UP000094444">
    <property type="component" value="Unassembled WGS sequence"/>
</dbReference>
<proteinExistence type="predicted"/>
<protein>
    <submittedName>
        <fullName evidence="2">Uncharacterized protein</fullName>
    </submittedName>
</protein>
<dbReference type="OrthoDB" id="4845294at2759"/>
<name>A0A2P5HUG9_DIAHE</name>
<accession>A0A2P5HUG9</accession>
<keyword evidence="1" id="KW-0732">Signal</keyword>
<feature type="signal peptide" evidence="1">
    <location>
        <begin position="1"/>
        <end position="20"/>
    </location>
</feature>
<keyword evidence="3" id="KW-1185">Reference proteome</keyword>
<dbReference type="AlphaFoldDB" id="A0A2P5HUG9"/>
<comment type="caution">
    <text evidence="2">The sequence shown here is derived from an EMBL/GenBank/DDBJ whole genome shotgun (WGS) entry which is preliminary data.</text>
</comment>
<gene>
    <name evidence="2" type="ORF">DHEL01_v207716</name>
</gene>
<evidence type="ECO:0000256" key="1">
    <source>
        <dbReference type="SAM" id="SignalP"/>
    </source>
</evidence>
<organism evidence="2 3">
    <name type="scientific">Diaporthe helianthi</name>
    <dbReference type="NCBI Taxonomy" id="158607"/>
    <lineage>
        <taxon>Eukaryota</taxon>
        <taxon>Fungi</taxon>
        <taxon>Dikarya</taxon>
        <taxon>Ascomycota</taxon>
        <taxon>Pezizomycotina</taxon>
        <taxon>Sordariomycetes</taxon>
        <taxon>Sordariomycetidae</taxon>
        <taxon>Diaporthales</taxon>
        <taxon>Diaporthaceae</taxon>
        <taxon>Diaporthe</taxon>
    </lineage>
</organism>
<reference evidence="2" key="1">
    <citation type="submission" date="2017-09" db="EMBL/GenBank/DDBJ databases">
        <title>Polyketide synthases of a Diaporthe helianthi virulent isolate.</title>
        <authorList>
            <person name="Baroncelli R."/>
        </authorList>
    </citation>
    <scope>NUCLEOTIDE SEQUENCE [LARGE SCALE GENOMIC DNA]</scope>
    <source>
        <strain evidence="2">7/96</strain>
    </source>
</reference>